<organism evidence="2 3">
    <name type="scientific">Acidiferrobacter thiooxydans</name>
    <dbReference type="NCBI Taxonomy" id="163359"/>
    <lineage>
        <taxon>Bacteria</taxon>
        <taxon>Pseudomonadati</taxon>
        <taxon>Pseudomonadota</taxon>
        <taxon>Gammaproteobacteria</taxon>
        <taxon>Acidiferrobacterales</taxon>
        <taxon>Acidiferrobacteraceae</taxon>
        <taxon>Acidiferrobacter</taxon>
    </lineage>
</organism>
<dbReference type="Gene3D" id="2.30.110.10">
    <property type="entry name" value="Electron Transport, Fmn-binding Protein, Chain A"/>
    <property type="match status" value="1"/>
</dbReference>
<dbReference type="OrthoDB" id="9796486at2"/>
<gene>
    <name evidence="2" type="ORF">C4900_09450</name>
</gene>
<dbReference type="AlphaFoldDB" id="A0A1C2FYN3"/>
<dbReference type="InterPro" id="IPR012349">
    <property type="entry name" value="Split_barrel_FMN-bd"/>
</dbReference>
<protein>
    <submittedName>
        <fullName evidence="2">Pyridoxamine 5'-phosphate oxidase</fullName>
    </submittedName>
</protein>
<dbReference type="Proteomes" id="UP000253250">
    <property type="component" value="Unassembled WGS sequence"/>
</dbReference>
<dbReference type="STRING" id="163359.A9R16_03425"/>
<reference evidence="2 3" key="1">
    <citation type="submission" date="2018-02" db="EMBL/GenBank/DDBJ databases">
        <title>Insights into the biology of acidophilic members of the Acidiferrobacteraceae family derived from comparative genomic analyses.</title>
        <authorList>
            <person name="Issotta F."/>
            <person name="Thyssen C."/>
            <person name="Mena C."/>
            <person name="Moya A."/>
            <person name="Bellenberg S."/>
            <person name="Sproer C."/>
            <person name="Covarrubias P.C."/>
            <person name="Sand W."/>
            <person name="Quatrini R."/>
            <person name="Vera M."/>
        </authorList>
    </citation>
    <scope>NUCLEOTIDE SEQUENCE [LARGE SCALE GENOMIC DNA]</scope>
    <source>
        <strain evidence="3">m-1</strain>
    </source>
</reference>
<accession>A0A1C2FYN3</accession>
<dbReference type="PANTHER" id="PTHR42815">
    <property type="entry name" value="FAD-BINDING, PUTATIVE (AFU_ORTHOLOGUE AFUA_6G07600)-RELATED"/>
    <property type="match status" value="1"/>
</dbReference>
<dbReference type="Pfam" id="PF01243">
    <property type="entry name" value="PNPOx_N"/>
    <property type="match status" value="1"/>
</dbReference>
<proteinExistence type="predicted"/>
<dbReference type="SUPFAM" id="SSF50475">
    <property type="entry name" value="FMN-binding split barrel"/>
    <property type="match status" value="1"/>
</dbReference>
<dbReference type="PANTHER" id="PTHR42815:SF2">
    <property type="entry name" value="FAD-BINDING, PUTATIVE (AFU_ORTHOLOGUE AFUA_6G07600)-RELATED"/>
    <property type="match status" value="1"/>
</dbReference>
<comment type="caution">
    <text evidence="2">The sequence shown here is derived from an EMBL/GenBank/DDBJ whole genome shotgun (WGS) entry which is preliminary data.</text>
</comment>
<dbReference type="InterPro" id="IPR011576">
    <property type="entry name" value="Pyridox_Oxase_N"/>
</dbReference>
<name>A0A1C2FYN3_9GAMM</name>
<evidence type="ECO:0000313" key="2">
    <source>
        <dbReference type="EMBL" id="RCN57160.1"/>
    </source>
</evidence>
<feature type="domain" description="Pyridoxamine 5'-phosphate oxidase N-terminal" evidence="1">
    <location>
        <begin position="12"/>
        <end position="115"/>
    </location>
</feature>
<sequence length="150" mass="17143">MIQDHIRPSWIEFLESQPFFFLASANQYGACDCSFRGREYTIVGTPTPLLKVLNPKIVVFPDYSGNNLYNSLGNILVNPHVGMLFVDFQKRSRARVNGSAEIVEDPNAYSHIWPRALRYVRVTVEQAYPNCKARIPIMMPAPLTDVFFDE</sequence>
<dbReference type="EMBL" id="PSYR01000002">
    <property type="protein sequence ID" value="RCN57160.1"/>
    <property type="molecule type" value="Genomic_DNA"/>
</dbReference>
<evidence type="ECO:0000313" key="3">
    <source>
        <dbReference type="Proteomes" id="UP000253250"/>
    </source>
</evidence>
<keyword evidence="3" id="KW-1185">Reference proteome</keyword>
<evidence type="ECO:0000259" key="1">
    <source>
        <dbReference type="Pfam" id="PF01243"/>
    </source>
</evidence>